<sequence>MGRTFISREYSFHHRLGQQHMAACPATPNHQVADDQDQAGRTLHTLPQRRWPTVDMESVMSSLGAPVPGFRSTYEHSLSIFLALPLSVSLSLQMLEASLFITEHLPDGEPGLWALIHCDLWCALGELEWVPFPVMRKSFDINVLGASRLTQVLLPLIRRTAGRVVFLSSALAHLPSPVRGVQCATQAAIEGLASCLRQELKPRNVGVSIICASEFAAGNAWLDDKEMREQAKEMWALLSEEQKEAYGEDYFEQAIRSLEPFCRGEGDFHSTIRAMTDSIMRTFPMFRYTPLTRYEKLKTIVAEHLPNPLYEMLYKA</sequence>
<reference evidence="2" key="4">
    <citation type="submission" date="2015-06" db="UniProtKB">
        <authorList>
            <consortium name="EnsemblMetazoa"/>
        </authorList>
    </citation>
    <scope>IDENTIFICATION</scope>
</reference>
<reference evidence="1" key="3">
    <citation type="journal article" date="2013" name="Nucleic Acids Res.">
        <title>The genome of Anopheles darlingi, the main neotropical malaria vector.</title>
        <authorList>
            <person name="Marinotti O."/>
            <person name="Cerqueira G.C."/>
            <person name="de Almeida L.G."/>
            <person name="Ferro M.I."/>
            <person name="Loreto E.L."/>
            <person name="Zaha A."/>
            <person name="Teixeira S.M."/>
            <person name="Wespiser A.R."/>
            <person name="Almeida E Silva A."/>
            <person name="Schlindwein A.D."/>
            <person name="Pacheco A.C."/>
            <person name="Silva A.L."/>
            <person name="Graveley B.R."/>
            <person name="Walenz B.P."/>
            <person name="Lima Bde A."/>
            <person name="Ribeiro C.A."/>
            <person name="Nunes-Silva C.G."/>
            <person name="de Carvalho C.R."/>
            <person name="Soares C.M."/>
            <person name="de Menezes C.B."/>
            <person name="Matiolli C."/>
            <person name="Caffrey D."/>
            <person name="Araujo D.A."/>
            <person name="de Oliveira D.M."/>
            <person name="Golenbock D."/>
            <person name="Grisard E.C."/>
            <person name="Fantinatti-Garboggini F."/>
            <person name="de Carvalho F.M."/>
            <person name="Barcellos F.G."/>
            <person name="Prosdocimi F."/>
            <person name="May G."/>
            <person name="Azevedo Junior G.M."/>
            <person name="Guimaraes G.M."/>
            <person name="Goldman G.H."/>
            <person name="Padilha I.Q."/>
            <person name="Batista Jda S."/>
            <person name="Ferro J.A."/>
            <person name="Ribeiro J.M."/>
            <person name="Fietto J.L."/>
            <person name="Dabbas K.M."/>
            <person name="Cerdeira L."/>
            <person name="Agnez-Lima L.F."/>
            <person name="Brocchi M."/>
            <person name="de Carvalho M.O."/>
            <person name="Teixeira Mde M."/>
            <person name="Diniz Maia Mde M."/>
            <person name="Goldman M.H."/>
            <person name="Cruz Schneider M.P."/>
            <person name="Felipe M.S."/>
            <person name="Hungria M."/>
            <person name="Nicolas M.F."/>
            <person name="Pereira M."/>
            <person name="Montes M.A."/>
            <person name="Cantao M.E."/>
            <person name="Vincentz M."/>
            <person name="Rafael M.S."/>
            <person name="Silverman N."/>
            <person name="Stoco P.H."/>
            <person name="Souza R.C."/>
            <person name="Vicentini R."/>
            <person name="Gazzinelli R.T."/>
            <person name="Neves Rde O."/>
            <person name="Silva R."/>
            <person name="Astolfi-Filho S."/>
            <person name="Maciel T.E."/>
            <person name="Urmenyi T.P."/>
            <person name="Tadei W.P."/>
            <person name="Camargo E.P."/>
            <person name="de Vasconcelos A.T."/>
        </authorList>
    </citation>
    <scope>NUCLEOTIDE SEQUENCE</scope>
</reference>
<dbReference type="GO" id="GO:0016491">
    <property type="term" value="F:oxidoreductase activity"/>
    <property type="evidence" value="ECO:0007669"/>
    <property type="project" value="TreeGrafter"/>
</dbReference>
<dbReference type="InterPro" id="IPR002347">
    <property type="entry name" value="SDR_fam"/>
</dbReference>
<accession>W5JPH5</accession>
<dbReference type="HOGENOM" id="CLU_010194_2_0_1"/>
<dbReference type="Pfam" id="PF00106">
    <property type="entry name" value="adh_short"/>
    <property type="match status" value="1"/>
</dbReference>
<dbReference type="VEuPathDB" id="VectorBase:ADAR2_010648"/>
<name>W5JPH5_ANODA</name>
<dbReference type="STRING" id="43151.W5JPH5"/>
<dbReference type="eggNOG" id="KOG1610">
    <property type="taxonomic scope" value="Eukaryota"/>
</dbReference>
<dbReference type="VEuPathDB" id="VectorBase:ADAC003026"/>
<proteinExistence type="predicted"/>
<dbReference type="PANTHER" id="PTHR43313:SF50">
    <property type="entry name" value="GH26015P"/>
    <property type="match status" value="1"/>
</dbReference>
<reference evidence="1" key="2">
    <citation type="submission" date="2010-05" db="EMBL/GenBank/DDBJ databases">
        <authorList>
            <person name="Almeida L.G."/>
            <person name="Nicolas M.F."/>
            <person name="Souza R.C."/>
            <person name="Vasconcelos A.T.R."/>
        </authorList>
    </citation>
    <scope>NUCLEOTIDE SEQUENCE</scope>
</reference>
<dbReference type="GO" id="GO:0008202">
    <property type="term" value="P:steroid metabolic process"/>
    <property type="evidence" value="ECO:0007669"/>
    <property type="project" value="TreeGrafter"/>
</dbReference>
<dbReference type="SUPFAM" id="SSF51735">
    <property type="entry name" value="NAD(P)-binding Rossmann-fold domains"/>
    <property type="match status" value="1"/>
</dbReference>
<keyword evidence="3" id="KW-1185">Reference proteome</keyword>
<organism evidence="1">
    <name type="scientific">Anopheles darlingi</name>
    <name type="common">Mosquito</name>
    <dbReference type="NCBI Taxonomy" id="43151"/>
    <lineage>
        <taxon>Eukaryota</taxon>
        <taxon>Metazoa</taxon>
        <taxon>Ecdysozoa</taxon>
        <taxon>Arthropoda</taxon>
        <taxon>Hexapoda</taxon>
        <taxon>Insecta</taxon>
        <taxon>Pterygota</taxon>
        <taxon>Neoptera</taxon>
        <taxon>Endopterygota</taxon>
        <taxon>Diptera</taxon>
        <taxon>Nematocera</taxon>
        <taxon>Culicoidea</taxon>
        <taxon>Culicidae</taxon>
        <taxon>Anophelinae</taxon>
        <taxon>Anopheles</taxon>
    </lineage>
</organism>
<reference evidence="1 3" key="1">
    <citation type="journal article" date="2010" name="BMC Genomics">
        <title>Combination of measures distinguishes pre-miRNAs from other stem-loops in the genome of the newly sequenced Anopheles darlingi.</title>
        <authorList>
            <person name="Mendes N.D."/>
            <person name="Freitas A.T."/>
            <person name="Vasconcelos A.T."/>
            <person name="Sagot M.F."/>
        </authorList>
    </citation>
    <scope>NUCLEOTIDE SEQUENCE</scope>
</reference>
<dbReference type="EnsemblMetazoa" id="ADAC003026-RA">
    <property type="protein sequence ID" value="ADAC003026-PA"/>
    <property type="gene ID" value="ADAC003026"/>
</dbReference>
<evidence type="ECO:0000313" key="3">
    <source>
        <dbReference type="Proteomes" id="UP000000673"/>
    </source>
</evidence>
<dbReference type="EMBL" id="ADMH02000733">
    <property type="protein sequence ID" value="ETN65213.1"/>
    <property type="molecule type" value="Genomic_DNA"/>
</dbReference>
<gene>
    <name evidence="1" type="ORF">AND_003026</name>
</gene>
<evidence type="ECO:0000313" key="1">
    <source>
        <dbReference type="EMBL" id="ETN65213.1"/>
    </source>
</evidence>
<dbReference type="OMA" id="RVEMACF"/>
<dbReference type="AlphaFoldDB" id="W5JPH5"/>
<evidence type="ECO:0000313" key="2">
    <source>
        <dbReference type="EnsemblMetazoa" id="ADAC003026-PA"/>
    </source>
</evidence>
<dbReference type="PANTHER" id="PTHR43313">
    <property type="entry name" value="SHORT-CHAIN DEHYDROGENASE/REDUCTASE FAMILY 9C"/>
    <property type="match status" value="1"/>
</dbReference>
<dbReference type="Gene3D" id="3.40.50.720">
    <property type="entry name" value="NAD(P)-binding Rossmann-like Domain"/>
    <property type="match status" value="1"/>
</dbReference>
<dbReference type="FunCoup" id="W5JPH5">
    <property type="interactions" value="15"/>
</dbReference>
<protein>
    <submittedName>
        <fullName evidence="1">Hydroxybutyrate dehydrogenase</fullName>
    </submittedName>
</protein>
<dbReference type="InterPro" id="IPR036291">
    <property type="entry name" value="NAD(P)-bd_dom_sf"/>
</dbReference>
<dbReference type="Proteomes" id="UP000000673">
    <property type="component" value="Unassembled WGS sequence"/>
</dbReference>